<protein>
    <submittedName>
        <fullName evidence="3">ADP-heptose--LPS heptosyltransferase II</fullName>
        <ecNumber evidence="3">2.-.-.-</ecNumber>
    </submittedName>
</protein>
<dbReference type="RefSeq" id="WP_025512322.1">
    <property type="nucleotide sequence ID" value="NZ_CP016340.1"/>
</dbReference>
<gene>
    <name evidence="3" type="primary">rfaF</name>
    <name evidence="3" type="ORF">SAMEA3906487_03775</name>
</gene>
<proteinExistence type="predicted"/>
<keyword evidence="4" id="KW-1185">Reference proteome</keyword>
<dbReference type="InterPro" id="IPR051199">
    <property type="entry name" value="LPS_LOS_Heptosyltrfase"/>
</dbReference>
<reference evidence="3 4" key="1">
    <citation type="submission" date="2016-04" db="EMBL/GenBank/DDBJ databases">
        <authorList>
            <consortium name="Pathogen Informatics"/>
        </authorList>
    </citation>
    <scope>NUCLEOTIDE SEQUENCE [LARGE SCALE GENOMIC DNA]</scope>
    <source>
        <strain evidence="3 4">H044680328</strain>
    </source>
</reference>
<name>A0A157SSY9_9BORD</name>
<dbReference type="OrthoDB" id="9797795at2"/>
<dbReference type="InterPro" id="IPR002201">
    <property type="entry name" value="Glyco_trans_9"/>
</dbReference>
<evidence type="ECO:0000256" key="1">
    <source>
        <dbReference type="ARBA" id="ARBA00022676"/>
    </source>
</evidence>
<dbReference type="EC" id="2.-.-.-" evidence="3"/>
<dbReference type="AlphaFoldDB" id="A0A157SSY9"/>
<evidence type="ECO:0000256" key="2">
    <source>
        <dbReference type="ARBA" id="ARBA00022679"/>
    </source>
</evidence>
<dbReference type="SUPFAM" id="SSF53756">
    <property type="entry name" value="UDP-Glycosyltransferase/glycogen phosphorylase"/>
    <property type="match status" value="1"/>
</dbReference>
<dbReference type="eggNOG" id="COG0859">
    <property type="taxonomic scope" value="Bacteria"/>
</dbReference>
<dbReference type="Proteomes" id="UP000076825">
    <property type="component" value="Chromosome 1"/>
</dbReference>
<evidence type="ECO:0000313" key="4">
    <source>
        <dbReference type="Proteomes" id="UP000076825"/>
    </source>
</evidence>
<dbReference type="PATRIC" id="fig|123899.6.peg.3774"/>
<dbReference type="GO" id="GO:0009244">
    <property type="term" value="P:lipopolysaccharide core region biosynthetic process"/>
    <property type="evidence" value="ECO:0007669"/>
    <property type="project" value="TreeGrafter"/>
</dbReference>
<accession>A0A157SSY9</accession>
<sequence>MSALPTLYVRVPNWVGDVCMSLPSLRLLQASGMPLVICARPWARDLLDGLPKSDFLPMSGRWRSDRATVARHRAAQGRPAARGLLLPDSLSSAAVFRLAGVPAAGYRDDGRSLLLRWPVAKPSAPLHAVQSWYYLTRQALQTWGLPAGAPDAGPSLDLPLTERHQSEARSALAQAGLAGRPFVLIAPTATGLHKGKIKVWPQFDALTRRLQSEGHTVVMCPPAQEAQAAREAAPSAQLLPPLGLGAFASLTASAALVICNDSGVSHLAAAANARELTLFGVTRRERTGPWSARAVCLGTEDAWPALPEVEGTALRLLTDTGT</sequence>
<dbReference type="GeneID" id="56588995"/>
<dbReference type="Gene3D" id="3.40.50.2000">
    <property type="entry name" value="Glycogen Phosphorylase B"/>
    <property type="match status" value="2"/>
</dbReference>
<dbReference type="GO" id="GO:0005829">
    <property type="term" value="C:cytosol"/>
    <property type="evidence" value="ECO:0007669"/>
    <property type="project" value="TreeGrafter"/>
</dbReference>
<dbReference type="Pfam" id="PF01075">
    <property type="entry name" value="Glyco_transf_9"/>
    <property type="match status" value="1"/>
</dbReference>
<keyword evidence="2 3" id="KW-0808">Transferase</keyword>
<dbReference type="KEGG" id="btrm:SAMEA390648703775"/>
<organism evidence="3 4">
    <name type="scientific">Bordetella trematum</name>
    <dbReference type="NCBI Taxonomy" id="123899"/>
    <lineage>
        <taxon>Bacteria</taxon>
        <taxon>Pseudomonadati</taxon>
        <taxon>Pseudomonadota</taxon>
        <taxon>Betaproteobacteria</taxon>
        <taxon>Burkholderiales</taxon>
        <taxon>Alcaligenaceae</taxon>
        <taxon>Bordetella</taxon>
    </lineage>
</organism>
<dbReference type="PANTHER" id="PTHR30160:SF7">
    <property type="entry name" value="ADP-HEPTOSE--LPS HEPTOSYLTRANSFERASE 2"/>
    <property type="match status" value="1"/>
</dbReference>
<dbReference type="PANTHER" id="PTHR30160">
    <property type="entry name" value="TETRAACYLDISACCHARIDE 4'-KINASE-RELATED"/>
    <property type="match status" value="1"/>
</dbReference>
<keyword evidence="1" id="KW-0328">Glycosyltransferase</keyword>
<evidence type="ECO:0000313" key="3">
    <source>
        <dbReference type="EMBL" id="SAI73608.1"/>
    </source>
</evidence>
<dbReference type="STRING" id="123899.SAMEA3906487_03775"/>
<dbReference type="GO" id="GO:0008713">
    <property type="term" value="F:ADP-heptose-lipopolysaccharide heptosyltransferase activity"/>
    <property type="evidence" value="ECO:0007669"/>
    <property type="project" value="TreeGrafter"/>
</dbReference>
<dbReference type="EMBL" id="LT546645">
    <property type="protein sequence ID" value="SAI73608.1"/>
    <property type="molecule type" value="Genomic_DNA"/>
</dbReference>